<organism evidence="3">
    <name type="scientific">Amphimedon queenslandica</name>
    <name type="common">Sponge</name>
    <dbReference type="NCBI Taxonomy" id="400682"/>
    <lineage>
        <taxon>Eukaryota</taxon>
        <taxon>Metazoa</taxon>
        <taxon>Porifera</taxon>
        <taxon>Demospongiae</taxon>
        <taxon>Heteroscleromorpha</taxon>
        <taxon>Haplosclerida</taxon>
        <taxon>Niphatidae</taxon>
        <taxon>Amphimedon</taxon>
    </lineage>
</organism>
<feature type="chain" id="PRO_5012281887" evidence="2">
    <location>
        <begin position="19"/>
        <end position="90"/>
    </location>
</feature>
<proteinExistence type="predicted"/>
<dbReference type="EnsemblMetazoa" id="Aqu2.1.03966_001">
    <property type="protein sequence ID" value="Aqu2.1.03966_001"/>
    <property type="gene ID" value="Aqu2.1.03966"/>
</dbReference>
<feature type="compositionally biased region" description="Acidic residues" evidence="1">
    <location>
        <begin position="71"/>
        <end position="90"/>
    </location>
</feature>
<reference evidence="3" key="1">
    <citation type="submission" date="2017-05" db="UniProtKB">
        <authorList>
            <consortium name="EnsemblMetazoa"/>
        </authorList>
    </citation>
    <scope>IDENTIFICATION</scope>
</reference>
<feature type="signal peptide" evidence="2">
    <location>
        <begin position="1"/>
        <end position="18"/>
    </location>
</feature>
<feature type="region of interest" description="Disordered" evidence="1">
    <location>
        <begin position="43"/>
        <end position="90"/>
    </location>
</feature>
<evidence type="ECO:0000256" key="1">
    <source>
        <dbReference type="SAM" id="MobiDB-lite"/>
    </source>
</evidence>
<evidence type="ECO:0000256" key="2">
    <source>
        <dbReference type="SAM" id="SignalP"/>
    </source>
</evidence>
<evidence type="ECO:0000313" key="3">
    <source>
        <dbReference type="EnsemblMetazoa" id="Aqu2.1.03966_001"/>
    </source>
</evidence>
<accession>A0A1X7SPI6</accession>
<keyword evidence="2" id="KW-0732">Signal</keyword>
<dbReference type="InParanoid" id="A0A1X7SPI6"/>
<name>A0A1X7SPI6_AMPQE</name>
<dbReference type="AlphaFoldDB" id="A0A1X7SPI6"/>
<protein>
    <submittedName>
        <fullName evidence="3">Uncharacterized protein</fullName>
    </submittedName>
</protein>
<sequence length="90" mass="10051">TLLLLLPSLHIIIQIVYEATPQINTTDDFGYDDGEDLYEAVETDRLDVSDTPPALPGLPPSGSRPTIQPTTEEDEDSQDVYEYLPEEDQD</sequence>